<dbReference type="InterPro" id="IPR035895">
    <property type="entry name" value="HPr-like_sf"/>
</dbReference>
<dbReference type="Proteomes" id="UP000032512">
    <property type="component" value="Unassembled WGS sequence"/>
</dbReference>
<dbReference type="AlphaFoldDB" id="A0A0D6Z920"/>
<proteinExistence type="predicted"/>
<reference evidence="1 2" key="1">
    <citation type="submission" date="2015-01" db="EMBL/GenBank/DDBJ databases">
        <title>Draft genome sequences of the supercritical CO2 tolerant bacteria Bacillus subterraneus MITOT1 and Bacillus cereus MIT0214.</title>
        <authorList>
            <person name="Peet K.C."/>
            <person name="Thompson J.R."/>
        </authorList>
    </citation>
    <scope>NUCLEOTIDE SEQUENCE [LARGE SCALE GENOMIC DNA]</scope>
    <source>
        <strain evidence="1 2">MITOT1</strain>
    </source>
</reference>
<evidence type="ECO:0000313" key="1">
    <source>
        <dbReference type="EMBL" id="KIY21835.1"/>
    </source>
</evidence>
<dbReference type="RefSeq" id="WP_044393963.1">
    <property type="nucleotide sequence ID" value="NZ_JXIQ01000092.1"/>
</dbReference>
<gene>
    <name evidence="1" type="ORF">UB32_11545</name>
</gene>
<dbReference type="PATRIC" id="fig|285983.3.peg.973"/>
<evidence type="ECO:0000313" key="2">
    <source>
        <dbReference type="Proteomes" id="UP000032512"/>
    </source>
</evidence>
<keyword evidence="2" id="KW-1185">Reference proteome</keyword>
<dbReference type="OrthoDB" id="2872747at2"/>
<dbReference type="SUPFAM" id="SSF55594">
    <property type="entry name" value="HPr-like"/>
    <property type="match status" value="1"/>
</dbReference>
<name>A0A0D6Z920_9BACI</name>
<dbReference type="Gene3D" id="3.30.1340.10">
    <property type="entry name" value="HPr-like"/>
    <property type="match status" value="1"/>
</dbReference>
<dbReference type="EMBL" id="JXIQ01000092">
    <property type="protein sequence ID" value="KIY21835.1"/>
    <property type="molecule type" value="Genomic_DNA"/>
</dbReference>
<sequence length="107" mass="12147">MKEIISSNVLVEKKFTMKKMLEIYQTASKLDGTTYLYSRQKAVEATSLSKLVSFLLTVEPNTTLKIILEGIDVEPKLTLLTKLVSNEASVLRVKRKHLIETTESFQI</sequence>
<accession>A0A0D6Z920</accession>
<organism evidence="1 2">
    <name type="scientific">Mesobacillus subterraneus</name>
    <dbReference type="NCBI Taxonomy" id="285983"/>
    <lineage>
        <taxon>Bacteria</taxon>
        <taxon>Bacillati</taxon>
        <taxon>Bacillota</taxon>
        <taxon>Bacilli</taxon>
        <taxon>Bacillales</taxon>
        <taxon>Bacillaceae</taxon>
        <taxon>Mesobacillus</taxon>
    </lineage>
</organism>
<comment type="caution">
    <text evidence="1">The sequence shown here is derived from an EMBL/GenBank/DDBJ whole genome shotgun (WGS) entry which is preliminary data.</text>
</comment>
<evidence type="ECO:0008006" key="3">
    <source>
        <dbReference type="Google" id="ProtNLM"/>
    </source>
</evidence>
<protein>
    <recommendedName>
        <fullName evidence="3">HPr family phosphocarrier protein</fullName>
    </recommendedName>
</protein>